<keyword evidence="1" id="KW-0812">Transmembrane</keyword>
<dbReference type="Proteomes" id="UP000218979">
    <property type="component" value="Unassembled WGS sequence"/>
</dbReference>
<name>A0ABX4I8S5_9LACT</name>
<evidence type="ECO:0000313" key="3">
    <source>
        <dbReference type="Proteomes" id="UP000218979"/>
    </source>
</evidence>
<organism evidence="2 3">
    <name type="scientific">Pseudolactococcus chungangensis CAU 28 = DSM 22330</name>
    <dbReference type="NCBI Taxonomy" id="1122154"/>
    <lineage>
        <taxon>Bacteria</taxon>
        <taxon>Bacillati</taxon>
        <taxon>Bacillota</taxon>
        <taxon>Bacilli</taxon>
        <taxon>Lactobacillales</taxon>
        <taxon>Streptococcaceae</taxon>
        <taxon>Pseudolactococcus</taxon>
    </lineage>
</organism>
<evidence type="ECO:0000313" key="2">
    <source>
        <dbReference type="EMBL" id="PCS04158.1"/>
    </source>
</evidence>
<evidence type="ECO:0000256" key="1">
    <source>
        <dbReference type="SAM" id="Phobius"/>
    </source>
</evidence>
<proteinExistence type="predicted"/>
<sequence>MLPFVIISYETSGAVDLFWQKTRFYTSLAKRNQVEFISRTDDIISDVCYLLAVLILRITIKKKESMARKVFLFIAVLGIADMLGQIVGLGIAGLR</sequence>
<gene>
    <name evidence="2" type="ORF">RR45_GL001749</name>
</gene>
<keyword evidence="1" id="KW-0472">Membrane</keyword>
<keyword evidence="3" id="KW-1185">Reference proteome</keyword>
<dbReference type="EMBL" id="JXJT01000005">
    <property type="protein sequence ID" value="PCS04158.1"/>
    <property type="molecule type" value="Genomic_DNA"/>
</dbReference>
<comment type="caution">
    <text evidence="2">The sequence shown here is derived from an EMBL/GenBank/DDBJ whole genome shotgun (WGS) entry which is preliminary data.</text>
</comment>
<reference evidence="2 3" key="1">
    <citation type="submission" date="2014-12" db="EMBL/GenBank/DDBJ databases">
        <title>Draft genome sequences of 10 type strains of Lactococcus.</title>
        <authorList>
            <person name="Sun Z."/>
            <person name="Zhong Z."/>
            <person name="Liu W."/>
            <person name="Zhang W."/>
            <person name="Zhang H."/>
        </authorList>
    </citation>
    <scope>NUCLEOTIDE SEQUENCE [LARGE SCALE GENOMIC DNA]</scope>
    <source>
        <strain evidence="2 3">DSM 22330</strain>
    </source>
</reference>
<keyword evidence="1" id="KW-1133">Transmembrane helix</keyword>
<accession>A0ABX4I8S5</accession>
<protein>
    <submittedName>
        <fullName evidence="2">Uncharacterized protein</fullName>
    </submittedName>
</protein>
<feature type="transmembrane region" description="Helical" evidence="1">
    <location>
        <begin position="72"/>
        <end position="94"/>
    </location>
</feature>